<keyword evidence="2" id="KW-1185">Reference proteome</keyword>
<organism evidence="1 2">
    <name type="scientific">Phaseolus coccineus</name>
    <name type="common">Scarlet runner bean</name>
    <name type="synonym">Phaseolus multiflorus</name>
    <dbReference type="NCBI Taxonomy" id="3886"/>
    <lineage>
        <taxon>Eukaryota</taxon>
        <taxon>Viridiplantae</taxon>
        <taxon>Streptophyta</taxon>
        <taxon>Embryophyta</taxon>
        <taxon>Tracheophyta</taxon>
        <taxon>Spermatophyta</taxon>
        <taxon>Magnoliopsida</taxon>
        <taxon>eudicotyledons</taxon>
        <taxon>Gunneridae</taxon>
        <taxon>Pentapetalae</taxon>
        <taxon>rosids</taxon>
        <taxon>fabids</taxon>
        <taxon>Fabales</taxon>
        <taxon>Fabaceae</taxon>
        <taxon>Papilionoideae</taxon>
        <taxon>50 kb inversion clade</taxon>
        <taxon>NPAAA clade</taxon>
        <taxon>indigoferoid/millettioid clade</taxon>
        <taxon>Phaseoleae</taxon>
        <taxon>Phaseolus</taxon>
    </lineage>
</organism>
<dbReference type="EMBL" id="JAYMYR010000007">
    <property type="protein sequence ID" value="KAK7354829.1"/>
    <property type="molecule type" value="Genomic_DNA"/>
</dbReference>
<name>A0AAN9R1J5_PHACN</name>
<dbReference type="Proteomes" id="UP001374584">
    <property type="component" value="Unassembled WGS sequence"/>
</dbReference>
<proteinExistence type="predicted"/>
<sequence length="86" mass="10104">MASSQEHLRKIALEDFELVEKLYGRRSSPSDAFSGRREGFWVVHQIPYEEMEKPALRTKEVANYGIAAANYPRGKFQNRWNRPMIF</sequence>
<evidence type="ECO:0000313" key="1">
    <source>
        <dbReference type="EMBL" id="KAK7354829.1"/>
    </source>
</evidence>
<reference evidence="1 2" key="1">
    <citation type="submission" date="2024-01" db="EMBL/GenBank/DDBJ databases">
        <title>The genomes of 5 underutilized Papilionoideae crops provide insights into root nodulation and disease resistanc.</title>
        <authorList>
            <person name="Jiang F."/>
        </authorList>
    </citation>
    <scope>NUCLEOTIDE SEQUENCE [LARGE SCALE GENOMIC DNA]</scope>
    <source>
        <strain evidence="1">JINMINGXINNONG_FW02</strain>
        <tissue evidence="1">Leaves</tissue>
    </source>
</reference>
<comment type="caution">
    <text evidence="1">The sequence shown here is derived from an EMBL/GenBank/DDBJ whole genome shotgun (WGS) entry which is preliminary data.</text>
</comment>
<gene>
    <name evidence="1" type="ORF">VNO80_20342</name>
</gene>
<accession>A0AAN9R1J5</accession>
<dbReference type="AlphaFoldDB" id="A0AAN9R1J5"/>
<evidence type="ECO:0000313" key="2">
    <source>
        <dbReference type="Proteomes" id="UP001374584"/>
    </source>
</evidence>
<protein>
    <submittedName>
        <fullName evidence="1">Uncharacterized protein</fullName>
    </submittedName>
</protein>